<evidence type="ECO:0000259" key="3">
    <source>
        <dbReference type="Pfam" id="PF00561"/>
    </source>
</evidence>
<accession>A0ABD5MCY4</accession>
<evidence type="ECO:0000256" key="1">
    <source>
        <dbReference type="ARBA" id="ARBA00022801"/>
    </source>
</evidence>
<feature type="domain" description="AB hydrolase-1" evidence="3">
    <location>
        <begin position="51"/>
        <end position="296"/>
    </location>
</feature>
<dbReference type="AlphaFoldDB" id="A0ABD5MCY4"/>
<gene>
    <name evidence="4" type="ORF">OS889_05660</name>
</gene>
<dbReference type="EMBL" id="JBGNYA010000001">
    <property type="protein sequence ID" value="MFA1610489.1"/>
    <property type="molecule type" value="Genomic_DNA"/>
</dbReference>
<proteinExistence type="predicted"/>
<organism evidence="4 5">
    <name type="scientific">Halobellus rubicundus</name>
    <dbReference type="NCBI Taxonomy" id="2996466"/>
    <lineage>
        <taxon>Archaea</taxon>
        <taxon>Methanobacteriati</taxon>
        <taxon>Methanobacteriota</taxon>
        <taxon>Stenosarchaea group</taxon>
        <taxon>Halobacteria</taxon>
        <taxon>Halobacteriales</taxon>
        <taxon>Haloferacaceae</taxon>
        <taxon>Halobellus</taxon>
    </lineage>
</organism>
<feature type="region of interest" description="Disordered" evidence="2">
    <location>
        <begin position="1"/>
        <end position="25"/>
    </location>
</feature>
<keyword evidence="1 4" id="KW-0378">Hydrolase</keyword>
<evidence type="ECO:0000313" key="5">
    <source>
        <dbReference type="Proteomes" id="UP001570511"/>
    </source>
</evidence>
<sequence length="309" mass="35253">MSETDGAITRGRGTDSREVAPEALPPSATFERVETNGIELHALVAGDDDAPPVFLFHGFPEFWYGWRAQIEPLVDAGYRVIAPDQRGYNRSDKPGAIAAYAIDELAADAVGLLDAFGYDRARIVGHDWGAAVVWQTLLRYPERVDRAVTMNVPHPAVFQEFLPGRPSQLLKSWYIFFFQLPRVPEWAWRVDDWRGLRWFVDTSTSPETFGERALDRYKRAWSRPGAFTGMVNWYRALVREDAPEPPTWTVEPETMLIWGLEDPYLHPEMAEASAERCANGRFEPISDATHWVQHEADERVNDLLCEFLE</sequence>
<name>A0ABD5MCY4_9EURY</name>
<evidence type="ECO:0000256" key="2">
    <source>
        <dbReference type="SAM" id="MobiDB-lite"/>
    </source>
</evidence>
<dbReference type="Pfam" id="PF00561">
    <property type="entry name" value="Abhydrolase_1"/>
    <property type="match status" value="1"/>
</dbReference>
<dbReference type="PRINTS" id="PR00412">
    <property type="entry name" value="EPOXHYDRLASE"/>
</dbReference>
<dbReference type="SUPFAM" id="SSF53474">
    <property type="entry name" value="alpha/beta-Hydrolases"/>
    <property type="match status" value="1"/>
</dbReference>
<reference evidence="4 5" key="1">
    <citation type="submission" date="2024-08" db="EMBL/GenBank/DDBJ databases">
        <title>Halobellus sp. MBLA0158 whole genome sequence.</title>
        <authorList>
            <person name="Hwang C.Y."/>
            <person name="Cho E.-S."/>
            <person name="Seo M.-J."/>
        </authorList>
    </citation>
    <scope>NUCLEOTIDE SEQUENCE [LARGE SCALE GENOMIC DNA]</scope>
    <source>
        <strain evidence="4 5">MBLA0158</strain>
    </source>
</reference>
<keyword evidence="5" id="KW-1185">Reference proteome</keyword>
<dbReference type="PRINTS" id="PR00111">
    <property type="entry name" value="ABHYDROLASE"/>
</dbReference>
<dbReference type="RefSeq" id="WP_372388072.1">
    <property type="nucleotide sequence ID" value="NZ_JBGNYA010000001.1"/>
</dbReference>
<dbReference type="Proteomes" id="UP001570511">
    <property type="component" value="Unassembled WGS sequence"/>
</dbReference>
<protein>
    <submittedName>
        <fullName evidence="4">Alpha/beta fold hydrolase</fullName>
    </submittedName>
</protein>
<dbReference type="InterPro" id="IPR000073">
    <property type="entry name" value="AB_hydrolase_1"/>
</dbReference>
<dbReference type="Gene3D" id="3.40.50.1820">
    <property type="entry name" value="alpha/beta hydrolase"/>
    <property type="match status" value="1"/>
</dbReference>
<dbReference type="InterPro" id="IPR029058">
    <property type="entry name" value="AB_hydrolase_fold"/>
</dbReference>
<evidence type="ECO:0000313" key="4">
    <source>
        <dbReference type="EMBL" id="MFA1610489.1"/>
    </source>
</evidence>
<comment type="caution">
    <text evidence="4">The sequence shown here is derived from an EMBL/GenBank/DDBJ whole genome shotgun (WGS) entry which is preliminary data.</text>
</comment>
<dbReference type="GO" id="GO:0016787">
    <property type="term" value="F:hydrolase activity"/>
    <property type="evidence" value="ECO:0007669"/>
    <property type="project" value="UniProtKB-KW"/>
</dbReference>
<dbReference type="InterPro" id="IPR000639">
    <property type="entry name" value="Epox_hydrolase-like"/>
</dbReference>
<dbReference type="PANTHER" id="PTHR43329">
    <property type="entry name" value="EPOXIDE HYDROLASE"/>
    <property type="match status" value="1"/>
</dbReference>